<feature type="compositionally biased region" description="Low complexity" evidence="1">
    <location>
        <begin position="619"/>
        <end position="637"/>
    </location>
</feature>
<feature type="compositionally biased region" description="Low complexity" evidence="1">
    <location>
        <begin position="1045"/>
        <end position="1063"/>
    </location>
</feature>
<name>A0ABP0AQ19_9PEZI</name>
<reference evidence="2 3" key="1">
    <citation type="submission" date="2024-01" db="EMBL/GenBank/DDBJ databases">
        <authorList>
            <person name="Allen C."/>
            <person name="Tagirdzhanova G."/>
        </authorList>
    </citation>
    <scope>NUCLEOTIDE SEQUENCE [LARGE SCALE GENOMIC DNA]</scope>
</reference>
<keyword evidence="3" id="KW-1185">Reference proteome</keyword>
<feature type="region of interest" description="Disordered" evidence="1">
    <location>
        <begin position="369"/>
        <end position="403"/>
    </location>
</feature>
<feature type="compositionally biased region" description="Acidic residues" evidence="1">
    <location>
        <begin position="188"/>
        <end position="202"/>
    </location>
</feature>
<feature type="compositionally biased region" description="Low complexity" evidence="1">
    <location>
        <begin position="1164"/>
        <end position="1181"/>
    </location>
</feature>
<feature type="region of interest" description="Disordered" evidence="1">
    <location>
        <begin position="1161"/>
        <end position="1211"/>
    </location>
</feature>
<dbReference type="EMBL" id="CAWUHB010000002">
    <property type="protein sequence ID" value="CAK7209341.1"/>
    <property type="molecule type" value="Genomic_DNA"/>
</dbReference>
<feature type="compositionally biased region" description="Low complexity" evidence="1">
    <location>
        <begin position="386"/>
        <end position="395"/>
    </location>
</feature>
<sequence>MAKDGPQHSGSLVALEGLPEAALETQLRLLPSSSQILVLPSLQQYLGKNDQHVVPFAPSFSSAPYAASAPSQSVSTTAPFDARRYIKGIHAAAAARRAIALDFLQNNNTSSINQTSAKPPPRKIVLLNGGTATSHALCIEAIREHDAAAGGSLEQAALLFDQLIAHGIAGLEGETKSSAQETSRLDIAVDDEDEDVEGGDDDPITKAMRAADALDRKTEGLQPSTHILDLTITKKPRPRSLSLPIHGELLGLLDAGRHPRQRSASNHGSSNDDTGDSRTINSRSFYWVPSSMAAGAAGSEIYDVNNFSFISPASPTRGGSPTSTIFPASMRLDAIASQQQKKKPSTSPARQFVSYTSVTTGETMRTVLLGPAPRGRTTRRRPFCLDDQASSNNADLDNDDEGKTFYFHHRHQPQPRRARSLERKPSIGAGSFSGISGISSISSISGLSGFSGSSTGNALGVNMNFFLSTSSREPSSSRPRRTSNVSDDAASMSATVLGTSRSIPDVPMLPAAATLEKMALSKKKSKSIIAAAAKASSSPTLKTPQLKIKTRASALPETPKSSSHGHSISSSSTASLSLRLRTTAAPVASTFSTDDYDPFAPHEYNTDPKLPPAAEPPEKQLQQQPPSVKTPQPLTPAHTPPPQQRLDDDLDDDFNGTRFHVLATAKFQTVLALHNALRYALSIYLSPKKSRCSAVGEIDASKGMDSPTSAIFSYLPGMAGSNLWVPLFSGSQNKANGSPSVHVTDVVLAIGCQHDVPSDLMSKIMSQLDAIASQPGISITRGGGLDIRYLIANALQTLAAQQARSHSTSADITSLNWLATATSSPTSSSSSQATYALATLLIAQLDLPKKPLHMSANYLLTSAASDIDIAAFVVAVRKKLLSSVATVPAMTVTAATTAATTATTAVTTNANAAFKSGMVPLGIVSQQKESGRYSSLSTATTAAGGTGASESNSSRNSKIRTPSRANYLMQSPTLPSPLLFNRSPSPRRRGSLASEKEKKRSMADGADTRPPPPSLPLSSISAKKPMAPSVSADRPPKSPVPSMKSQQSLQSQASSLQSFQSQADSWRTATKTPSYVATATALAPAPIVLPSGRLVAKTIQVNGSTAARRTADKDQAAMVVNPVHTSTMSISSVRSDNDNHSNWDTGLDVSRDGNYQRESPLFSTGTPNNTNLNNGTRSNGNVPASVNTSVSANGNTNTKSIGTGEYSGGYNDDDYDYGEDDDGFENDPDMRRLMPLFMRDRVALLAAKEAAGVRGVRLPPTRNKPSQLTGSASTRPGSVSAARAASALSAMQSSFPPQQSMASLRGKTSISSMQSQNSHGSLANKNANEGKKALKWLGLA</sequence>
<evidence type="ECO:0000313" key="2">
    <source>
        <dbReference type="EMBL" id="CAK7209341.1"/>
    </source>
</evidence>
<evidence type="ECO:0000256" key="1">
    <source>
        <dbReference type="SAM" id="MobiDB-lite"/>
    </source>
</evidence>
<feature type="compositionally biased region" description="Low complexity" evidence="1">
    <location>
        <begin position="935"/>
        <end position="954"/>
    </location>
</feature>
<gene>
    <name evidence="2" type="ORF">SCUCBS95973_000406</name>
</gene>
<feature type="compositionally biased region" description="Polar residues" evidence="1">
    <location>
        <begin position="955"/>
        <end position="973"/>
    </location>
</feature>
<comment type="caution">
    <text evidence="2">The sequence shown here is derived from an EMBL/GenBank/DDBJ whole genome shotgun (WGS) entry which is preliminary data.</text>
</comment>
<proteinExistence type="predicted"/>
<feature type="region of interest" description="Disordered" evidence="1">
    <location>
        <begin position="553"/>
        <end position="574"/>
    </location>
</feature>
<feature type="region of interest" description="Disordered" evidence="1">
    <location>
        <begin position="935"/>
        <end position="1065"/>
    </location>
</feature>
<evidence type="ECO:0008006" key="4">
    <source>
        <dbReference type="Google" id="ProtNLM"/>
    </source>
</evidence>
<protein>
    <recommendedName>
        <fullName evidence="4">Gastric mucin-like protein</fullName>
    </recommendedName>
</protein>
<feature type="compositionally biased region" description="Low complexity" evidence="1">
    <location>
        <begin position="561"/>
        <end position="574"/>
    </location>
</feature>
<feature type="compositionally biased region" description="Low complexity" evidence="1">
    <location>
        <begin position="1278"/>
        <end position="1294"/>
    </location>
</feature>
<feature type="compositionally biased region" description="Polar residues" evidence="1">
    <location>
        <begin position="262"/>
        <end position="278"/>
    </location>
</feature>
<feature type="region of interest" description="Disordered" evidence="1">
    <location>
        <begin position="469"/>
        <end position="493"/>
    </location>
</feature>
<feature type="region of interest" description="Disordered" evidence="1">
    <location>
        <begin position="1255"/>
        <end position="1328"/>
    </location>
</feature>
<feature type="region of interest" description="Disordered" evidence="1">
    <location>
        <begin position="257"/>
        <end position="278"/>
    </location>
</feature>
<feature type="region of interest" description="Disordered" evidence="1">
    <location>
        <begin position="591"/>
        <end position="652"/>
    </location>
</feature>
<feature type="compositionally biased region" description="Polar residues" evidence="1">
    <location>
        <begin position="1295"/>
        <end position="1327"/>
    </location>
</feature>
<evidence type="ECO:0000313" key="3">
    <source>
        <dbReference type="Proteomes" id="UP001642405"/>
    </source>
</evidence>
<accession>A0ABP0AQ19</accession>
<dbReference type="Proteomes" id="UP001642405">
    <property type="component" value="Unassembled WGS sequence"/>
</dbReference>
<feature type="compositionally biased region" description="Polar residues" evidence="1">
    <location>
        <begin position="1263"/>
        <end position="1277"/>
    </location>
</feature>
<feature type="compositionally biased region" description="Polar residues" evidence="1">
    <location>
        <begin position="1182"/>
        <end position="1201"/>
    </location>
</feature>
<organism evidence="2 3">
    <name type="scientific">Sporothrix curviconia</name>
    <dbReference type="NCBI Taxonomy" id="1260050"/>
    <lineage>
        <taxon>Eukaryota</taxon>
        <taxon>Fungi</taxon>
        <taxon>Dikarya</taxon>
        <taxon>Ascomycota</taxon>
        <taxon>Pezizomycotina</taxon>
        <taxon>Sordariomycetes</taxon>
        <taxon>Sordariomycetidae</taxon>
        <taxon>Ophiostomatales</taxon>
        <taxon>Ophiostomataceae</taxon>
        <taxon>Sporothrix</taxon>
    </lineage>
</organism>
<feature type="region of interest" description="Disordered" evidence="1">
    <location>
        <begin position="174"/>
        <end position="204"/>
    </location>
</feature>